<dbReference type="PANTHER" id="PTHR17695:SF11">
    <property type="entry name" value="SMALL SUBUNIT PROCESSOME COMPONENT 20 HOMOLOG"/>
    <property type="match status" value="1"/>
</dbReference>
<accession>A0AAD7JWN1</accession>
<dbReference type="InterPro" id="IPR052575">
    <property type="entry name" value="SSU_processome_comp_20"/>
</dbReference>
<dbReference type="InterPro" id="IPR016024">
    <property type="entry name" value="ARM-type_fold"/>
</dbReference>
<keyword evidence="2" id="KW-1185">Reference proteome</keyword>
<feature type="non-terminal residue" evidence="1">
    <location>
        <position position="587"/>
    </location>
</feature>
<dbReference type="Proteomes" id="UP001215598">
    <property type="component" value="Unassembled WGS sequence"/>
</dbReference>
<dbReference type="SUPFAM" id="SSF48371">
    <property type="entry name" value="ARM repeat"/>
    <property type="match status" value="1"/>
</dbReference>
<comment type="caution">
    <text evidence="1">The sequence shown here is derived from an EMBL/GenBank/DDBJ whole genome shotgun (WGS) entry which is preliminary data.</text>
</comment>
<sequence>FQHQSYAKSLKEVHLPSALSQTPLDNDLEDHESHFYTSLEHWKQLNLSPGFIKFSQRAGPLSASMPLLLHNWQDIMQLWVEALDESDDEGLLAVLDLLQKITHDLRMTLSPVYLDPVLPRLLALLLRSKIISAPALPALLATFAALFKFLLIPASVRQELQLLEKTWTCIRDILPRCLPEVQRAMSEVWGGVLRRLKPEAKEAGSLKFKTAAAWCAVYACKSVSQTLHTCTPSIVLPLLNYHLASPAPLSSEPTPRTYTLLRRLLTALIHHVRNAEHFAAVGDVLVDRFILLTQETSPDDLETFRRMMDLISIPAAVRNGSRLTQKHATALLAAFPSVLKLSLPSPSPHIRAGLLRLATALLTASPEANPAFWMGKGREVLDTVWTAGSDAAVLFAISLTGTLAELGWAGWRAIGIPVLLRASSKILTAKDGSEELQRKVVGLIADLWRTNKLGSNDGDVVWRNCIETWGVGKLRRMAGSISALSWDEAAQLTDIVTLSSFFTQSSGVAPVLIELCEAHLTSVDPPSSGPSHSWFVGTCIRALSQRPATEWDNLELARWVMTCTMVGSEWAESADILEALAALMTTR</sequence>
<organism evidence="1 2">
    <name type="scientific">Mycena metata</name>
    <dbReference type="NCBI Taxonomy" id="1033252"/>
    <lineage>
        <taxon>Eukaryota</taxon>
        <taxon>Fungi</taxon>
        <taxon>Dikarya</taxon>
        <taxon>Basidiomycota</taxon>
        <taxon>Agaricomycotina</taxon>
        <taxon>Agaricomycetes</taxon>
        <taxon>Agaricomycetidae</taxon>
        <taxon>Agaricales</taxon>
        <taxon>Marasmiineae</taxon>
        <taxon>Mycenaceae</taxon>
        <taxon>Mycena</taxon>
    </lineage>
</organism>
<dbReference type="AlphaFoldDB" id="A0AAD7JWN1"/>
<name>A0AAD7JWN1_9AGAR</name>
<dbReference type="GO" id="GO:0030686">
    <property type="term" value="C:90S preribosome"/>
    <property type="evidence" value="ECO:0007669"/>
    <property type="project" value="TreeGrafter"/>
</dbReference>
<protein>
    <submittedName>
        <fullName evidence="1">Uncharacterized protein</fullName>
    </submittedName>
</protein>
<dbReference type="PANTHER" id="PTHR17695">
    <property type="entry name" value="SMALL SUBUNIT PROCESSOME COMPONENT 20 HOMOLOG"/>
    <property type="match status" value="1"/>
</dbReference>
<reference evidence="1" key="1">
    <citation type="submission" date="2023-03" db="EMBL/GenBank/DDBJ databases">
        <title>Massive genome expansion in bonnet fungi (Mycena s.s.) driven by repeated elements and novel gene families across ecological guilds.</title>
        <authorList>
            <consortium name="Lawrence Berkeley National Laboratory"/>
            <person name="Harder C.B."/>
            <person name="Miyauchi S."/>
            <person name="Viragh M."/>
            <person name="Kuo A."/>
            <person name="Thoen E."/>
            <person name="Andreopoulos B."/>
            <person name="Lu D."/>
            <person name="Skrede I."/>
            <person name="Drula E."/>
            <person name="Henrissat B."/>
            <person name="Morin E."/>
            <person name="Kohler A."/>
            <person name="Barry K."/>
            <person name="LaButti K."/>
            <person name="Morin E."/>
            <person name="Salamov A."/>
            <person name="Lipzen A."/>
            <person name="Mereny Z."/>
            <person name="Hegedus B."/>
            <person name="Baldrian P."/>
            <person name="Stursova M."/>
            <person name="Weitz H."/>
            <person name="Taylor A."/>
            <person name="Grigoriev I.V."/>
            <person name="Nagy L.G."/>
            <person name="Martin F."/>
            <person name="Kauserud H."/>
        </authorList>
    </citation>
    <scope>NUCLEOTIDE SEQUENCE</scope>
    <source>
        <strain evidence="1">CBHHK182m</strain>
    </source>
</reference>
<gene>
    <name evidence="1" type="ORF">B0H16DRAFT_1304430</name>
</gene>
<dbReference type="EMBL" id="JARKIB010000013">
    <property type="protein sequence ID" value="KAJ7773254.1"/>
    <property type="molecule type" value="Genomic_DNA"/>
</dbReference>
<evidence type="ECO:0000313" key="2">
    <source>
        <dbReference type="Proteomes" id="UP001215598"/>
    </source>
</evidence>
<evidence type="ECO:0000313" key="1">
    <source>
        <dbReference type="EMBL" id="KAJ7773254.1"/>
    </source>
</evidence>
<dbReference type="GO" id="GO:0032040">
    <property type="term" value="C:small-subunit processome"/>
    <property type="evidence" value="ECO:0007669"/>
    <property type="project" value="TreeGrafter"/>
</dbReference>
<proteinExistence type="predicted"/>